<dbReference type="RefSeq" id="WP_009345014.1">
    <property type="nucleotide sequence ID" value="NZ_CP165621.1"/>
</dbReference>
<dbReference type="PRINTS" id="PR01346">
    <property type="entry name" value="HELNAPAPROT"/>
</dbReference>
<organism evidence="4 5">
    <name type="scientific">Peptoniphilus lacrimalis</name>
    <dbReference type="NCBI Taxonomy" id="33031"/>
    <lineage>
        <taxon>Bacteria</taxon>
        <taxon>Bacillati</taxon>
        <taxon>Bacillota</taxon>
        <taxon>Tissierellia</taxon>
        <taxon>Tissierellales</taxon>
        <taxon>Peptoniphilaceae</taxon>
        <taxon>Peptoniphilus</taxon>
    </lineage>
</organism>
<dbReference type="Proteomes" id="UP000255517">
    <property type="component" value="Unassembled WGS sequence"/>
</dbReference>
<sequence length="140" mass="16501">MNKLNKYLANLEVGNILLHNLHWNVEGFTFKAVHEYLEGLYDEFFDMLDDVAEYERKNGQFPPASLKEYLELSDVKERVSKSVDAKEAIKTALELIKNMDKLAKEIREETDCFILSNMMEDHSTHYAKEIWFMESMLKEN</sequence>
<dbReference type="Pfam" id="PF00210">
    <property type="entry name" value="Ferritin"/>
    <property type="match status" value="1"/>
</dbReference>
<dbReference type="AlphaFoldDB" id="A0A379C3E7"/>
<evidence type="ECO:0000313" key="5">
    <source>
        <dbReference type="Proteomes" id="UP000255517"/>
    </source>
</evidence>
<dbReference type="InterPro" id="IPR002177">
    <property type="entry name" value="DPS_DNA-bd"/>
</dbReference>
<dbReference type="EC" id="1.16.-.-" evidence="4"/>
<keyword evidence="4" id="KW-0560">Oxidoreductase</keyword>
<dbReference type="EMBL" id="UGSZ01000001">
    <property type="protein sequence ID" value="SUB56608.1"/>
    <property type="molecule type" value="Genomic_DNA"/>
</dbReference>
<gene>
    <name evidence="4" type="primary">dps</name>
    <name evidence="4" type="ORF">NCTC13149_00380</name>
</gene>
<proteinExistence type="inferred from homology"/>
<comment type="similarity">
    <text evidence="1 2">Belongs to the Dps family.</text>
</comment>
<evidence type="ECO:0000256" key="1">
    <source>
        <dbReference type="ARBA" id="ARBA00009497"/>
    </source>
</evidence>
<dbReference type="GO" id="GO:0008199">
    <property type="term" value="F:ferric iron binding"/>
    <property type="evidence" value="ECO:0007669"/>
    <property type="project" value="InterPro"/>
</dbReference>
<dbReference type="GO" id="GO:0016722">
    <property type="term" value="F:oxidoreductase activity, acting on metal ions"/>
    <property type="evidence" value="ECO:0007669"/>
    <property type="project" value="InterPro"/>
</dbReference>
<evidence type="ECO:0000259" key="3">
    <source>
        <dbReference type="Pfam" id="PF00210"/>
    </source>
</evidence>
<name>A0A379C3E7_9FIRM</name>
<accession>A0A379C3E7</accession>
<dbReference type="PROSITE" id="PS00818">
    <property type="entry name" value="DPS_1"/>
    <property type="match status" value="1"/>
</dbReference>
<dbReference type="OrthoDB" id="9797023at2"/>
<dbReference type="Gene3D" id="1.20.1260.10">
    <property type="match status" value="1"/>
</dbReference>
<dbReference type="PANTHER" id="PTHR42932">
    <property type="entry name" value="GENERAL STRESS PROTEIN 20U"/>
    <property type="match status" value="1"/>
</dbReference>
<dbReference type="SUPFAM" id="SSF47240">
    <property type="entry name" value="Ferritin-like"/>
    <property type="match status" value="1"/>
</dbReference>
<evidence type="ECO:0000313" key="4">
    <source>
        <dbReference type="EMBL" id="SUB56608.1"/>
    </source>
</evidence>
<dbReference type="CDD" id="cd01043">
    <property type="entry name" value="DPS"/>
    <property type="match status" value="1"/>
</dbReference>
<reference evidence="4 5" key="1">
    <citation type="submission" date="2018-06" db="EMBL/GenBank/DDBJ databases">
        <authorList>
            <consortium name="Pathogen Informatics"/>
            <person name="Doyle S."/>
        </authorList>
    </citation>
    <scope>NUCLEOTIDE SEQUENCE [LARGE SCALE GENOMIC DNA]</scope>
    <source>
        <strain evidence="4 5">NCTC13149</strain>
    </source>
</reference>
<dbReference type="InterPro" id="IPR008331">
    <property type="entry name" value="Ferritin_DPS_dom"/>
</dbReference>
<feature type="domain" description="Ferritin/DPS" evidence="3">
    <location>
        <begin position="2"/>
        <end position="138"/>
    </location>
</feature>
<protein>
    <submittedName>
        <fullName evidence="4">DNA protection during starvation protein</fullName>
        <ecNumber evidence="4">1.16.-.-</ecNumber>
    </submittedName>
</protein>
<evidence type="ECO:0000256" key="2">
    <source>
        <dbReference type="RuleBase" id="RU003875"/>
    </source>
</evidence>
<dbReference type="PIRSF" id="PIRSF005900">
    <property type="entry name" value="Dps"/>
    <property type="match status" value="1"/>
</dbReference>
<dbReference type="PANTHER" id="PTHR42932:SF1">
    <property type="entry name" value="GENERAL STRESS PROTEIN 20U"/>
    <property type="match status" value="1"/>
</dbReference>
<dbReference type="STRING" id="1122949.GCA_000378725_00949"/>
<dbReference type="InterPro" id="IPR009078">
    <property type="entry name" value="Ferritin-like_SF"/>
</dbReference>
<dbReference type="InterPro" id="IPR023188">
    <property type="entry name" value="DPS_DNA-bd_CS"/>
</dbReference>
<dbReference type="InterPro" id="IPR012347">
    <property type="entry name" value="Ferritin-like"/>
</dbReference>